<dbReference type="PANTHER" id="PTHR43840">
    <property type="entry name" value="MITOCHONDRIAL METAL TRANSPORTER 1-RELATED"/>
    <property type="match status" value="1"/>
</dbReference>
<dbReference type="SUPFAM" id="SSF161111">
    <property type="entry name" value="Cation efflux protein transmembrane domain-like"/>
    <property type="match status" value="1"/>
</dbReference>
<evidence type="ECO:0000256" key="6">
    <source>
        <dbReference type="ARBA" id="ARBA00022989"/>
    </source>
</evidence>
<comment type="subcellular location">
    <subcellularLocation>
        <location evidence="1">Membrane</location>
        <topology evidence="1">Multi-pass membrane protein</topology>
    </subcellularLocation>
</comment>
<evidence type="ECO:0000313" key="12">
    <source>
        <dbReference type="Proteomes" id="UP001198571"/>
    </source>
</evidence>
<dbReference type="Gene3D" id="1.20.1510.10">
    <property type="entry name" value="Cation efflux protein transmembrane domain"/>
    <property type="match status" value="1"/>
</dbReference>
<feature type="transmembrane region" description="Helical" evidence="8">
    <location>
        <begin position="79"/>
        <end position="100"/>
    </location>
</feature>
<keyword evidence="12" id="KW-1185">Reference proteome</keyword>
<dbReference type="RefSeq" id="WP_226936526.1">
    <property type="nucleotide sequence ID" value="NZ_JACDXX010000012.1"/>
</dbReference>
<dbReference type="InterPro" id="IPR050291">
    <property type="entry name" value="CDF_Transporter"/>
</dbReference>
<keyword evidence="5 8" id="KW-0812">Transmembrane</keyword>
<dbReference type="NCBIfam" id="TIGR01297">
    <property type="entry name" value="CDF"/>
    <property type="match status" value="1"/>
</dbReference>
<comment type="caution">
    <text evidence="11">The sequence shown here is derived from an EMBL/GenBank/DDBJ whole genome shotgun (WGS) entry which is preliminary data.</text>
</comment>
<dbReference type="InterPro" id="IPR036837">
    <property type="entry name" value="Cation_efflux_CTD_sf"/>
</dbReference>
<evidence type="ECO:0000256" key="8">
    <source>
        <dbReference type="SAM" id="Phobius"/>
    </source>
</evidence>
<name>A0ABS8CNV7_9RHOB</name>
<dbReference type="InterPro" id="IPR002524">
    <property type="entry name" value="Cation_efflux"/>
</dbReference>
<dbReference type="Proteomes" id="UP001198571">
    <property type="component" value="Unassembled WGS sequence"/>
</dbReference>
<keyword evidence="7 8" id="KW-0472">Membrane</keyword>
<dbReference type="InterPro" id="IPR027469">
    <property type="entry name" value="Cation_efflux_TMD_sf"/>
</dbReference>
<feature type="transmembrane region" description="Helical" evidence="8">
    <location>
        <begin position="38"/>
        <end position="59"/>
    </location>
</feature>
<dbReference type="SUPFAM" id="SSF160240">
    <property type="entry name" value="Cation efflux protein cytoplasmic domain-like"/>
    <property type="match status" value="1"/>
</dbReference>
<reference evidence="11 12" key="1">
    <citation type="submission" date="2020-07" db="EMBL/GenBank/DDBJ databases">
        <title>Pseudogemmobacter sp. nov., isolated from poultry manure in Taiwan.</title>
        <authorList>
            <person name="Lin S.-Y."/>
            <person name="Tang Y.-S."/>
            <person name="Young C.-C."/>
        </authorList>
    </citation>
    <scope>NUCLEOTIDE SEQUENCE [LARGE SCALE GENOMIC DNA]</scope>
    <source>
        <strain evidence="11 12">CC-YST710</strain>
    </source>
</reference>
<gene>
    <name evidence="11" type="ORF">H0485_13850</name>
</gene>
<evidence type="ECO:0000256" key="1">
    <source>
        <dbReference type="ARBA" id="ARBA00004141"/>
    </source>
</evidence>
<dbReference type="InterPro" id="IPR058533">
    <property type="entry name" value="Cation_efflux_TM"/>
</dbReference>
<keyword evidence="6 8" id="KW-1133">Transmembrane helix</keyword>
<dbReference type="Pfam" id="PF01545">
    <property type="entry name" value="Cation_efflux"/>
    <property type="match status" value="1"/>
</dbReference>
<evidence type="ECO:0000256" key="5">
    <source>
        <dbReference type="ARBA" id="ARBA00022692"/>
    </source>
</evidence>
<evidence type="ECO:0000259" key="10">
    <source>
        <dbReference type="Pfam" id="PF16916"/>
    </source>
</evidence>
<sequence length="296" mass="31278">MSNSKLSLSAGIASVAVALTLVLLKFLALSVTGSLSVAASLADSAVDLMMSLIAALAIVYAARPADQDHPFGHNSAEDLAALTQALVITASALFIGWSAITRLRAPEPVSLGDEMIGTLVMLASILLTFLLVIWQSYVAKKTGNRVVAADRLHYIGDLLPSVGAIIALQASQRFGFSGLDSWIALLAALIMLKGALGIGKSAWDALMDREADPEVVSGIAEMTRGWPGVIGFHDLKTRTSGSRIFVHLHIELDGDQSLRQAHDIGASLRQAILSRWPEADVIIHKDVAAKDGRPGT</sequence>
<evidence type="ECO:0000256" key="7">
    <source>
        <dbReference type="ARBA" id="ARBA00023136"/>
    </source>
</evidence>
<dbReference type="Pfam" id="PF16916">
    <property type="entry name" value="ZT_dimer"/>
    <property type="match status" value="1"/>
</dbReference>
<accession>A0ABS8CNV7</accession>
<evidence type="ECO:0000259" key="9">
    <source>
        <dbReference type="Pfam" id="PF01545"/>
    </source>
</evidence>
<evidence type="ECO:0000313" key="11">
    <source>
        <dbReference type="EMBL" id="MCB5411079.1"/>
    </source>
</evidence>
<comment type="similarity">
    <text evidence="2">Belongs to the cation diffusion facilitator (CDF) transporter (TC 2.A.4) family.</text>
</comment>
<dbReference type="EMBL" id="JACDXX010000012">
    <property type="protein sequence ID" value="MCB5411079.1"/>
    <property type="molecule type" value="Genomic_DNA"/>
</dbReference>
<organism evidence="11 12">
    <name type="scientific">Pseudogemmobacter faecipullorum</name>
    <dbReference type="NCBI Taxonomy" id="2755041"/>
    <lineage>
        <taxon>Bacteria</taxon>
        <taxon>Pseudomonadati</taxon>
        <taxon>Pseudomonadota</taxon>
        <taxon>Alphaproteobacteria</taxon>
        <taxon>Rhodobacterales</taxon>
        <taxon>Paracoccaceae</taxon>
        <taxon>Pseudogemmobacter</taxon>
    </lineage>
</organism>
<keyword evidence="4" id="KW-1003">Cell membrane</keyword>
<dbReference type="InterPro" id="IPR027470">
    <property type="entry name" value="Cation_efflux_CTD"/>
</dbReference>
<dbReference type="PANTHER" id="PTHR43840:SF41">
    <property type="entry name" value="CATION-EFFLUX PUMP FIEF"/>
    <property type="match status" value="1"/>
</dbReference>
<dbReference type="Gene3D" id="3.30.70.1350">
    <property type="entry name" value="Cation efflux protein, cytoplasmic domain"/>
    <property type="match status" value="1"/>
</dbReference>
<feature type="domain" description="Cation efflux protein transmembrane" evidence="9">
    <location>
        <begin position="12"/>
        <end position="207"/>
    </location>
</feature>
<evidence type="ECO:0000256" key="4">
    <source>
        <dbReference type="ARBA" id="ARBA00022475"/>
    </source>
</evidence>
<keyword evidence="3" id="KW-0813">Transport</keyword>
<evidence type="ECO:0000256" key="3">
    <source>
        <dbReference type="ARBA" id="ARBA00022448"/>
    </source>
</evidence>
<proteinExistence type="inferred from homology"/>
<feature type="domain" description="Cation efflux protein cytoplasmic" evidence="10">
    <location>
        <begin position="212"/>
        <end position="284"/>
    </location>
</feature>
<protein>
    <submittedName>
        <fullName evidence="11">Cation diffusion facilitator family transporter</fullName>
    </submittedName>
</protein>
<feature type="transmembrane region" description="Helical" evidence="8">
    <location>
        <begin position="120"/>
        <end position="139"/>
    </location>
</feature>
<evidence type="ECO:0000256" key="2">
    <source>
        <dbReference type="ARBA" id="ARBA00008114"/>
    </source>
</evidence>